<dbReference type="InterPro" id="IPR016181">
    <property type="entry name" value="Acyl_CoA_acyltransferase"/>
</dbReference>
<keyword evidence="7" id="KW-1185">Reference proteome</keyword>
<protein>
    <recommendedName>
        <fullName evidence="3">Glycine N-acyltransferase-like protein</fullName>
        <ecNumber evidence="3">2.3.1.-</ecNumber>
    </recommendedName>
</protein>
<dbReference type="EMBL" id="KB030999">
    <property type="protein sequence ID" value="ELK06696.1"/>
    <property type="molecule type" value="Genomic_DNA"/>
</dbReference>
<organism evidence="6 7">
    <name type="scientific">Pteropus alecto</name>
    <name type="common">Black flying fox</name>
    <dbReference type="NCBI Taxonomy" id="9402"/>
    <lineage>
        <taxon>Eukaryota</taxon>
        <taxon>Metazoa</taxon>
        <taxon>Chordata</taxon>
        <taxon>Craniata</taxon>
        <taxon>Vertebrata</taxon>
        <taxon>Euteleostomi</taxon>
        <taxon>Mammalia</taxon>
        <taxon>Eutheria</taxon>
        <taxon>Laurasiatheria</taxon>
        <taxon>Chiroptera</taxon>
        <taxon>Yinpterochiroptera</taxon>
        <taxon>Pteropodoidea</taxon>
        <taxon>Pteropodidae</taxon>
        <taxon>Pteropodinae</taxon>
        <taxon>Pteropus</taxon>
    </lineage>
</organism>
<dbReference type="PANTHER" id="PTHR15298">
    <property type="entry name" value="L-COA N-ACYLTRANSFERASE-RELATED"/>
    <property type="match status" value="1"/>
</dbReference>
<name>L5K7C5_PTEAL</name>
<evidence type="ECO:0000313" key="7">
    <source>
        <dbReference type="Proteomes" id="UP000010552"/>
    </source>
</evidence>
<dbReference type="GO" id="GO:0047962">
    <property type="term" value="F:glycine N-benzoyltransferase activity"/>
    <property type="evidence" value="ECO:0007669"/>
    <property type="project" value="UniProtKB-EC"/>
</dbReference>
<dbReference type="AlphaFoldDB" id="L5K7C5"/>
<dbReference type="EC" id="2.3.1.-" evidence="3"/>
<feature type="domain" description="Glycine N-acyltransferase N-terminal" evidence="4">
    <location>
        <begin position="2"/>
        <end position="60"/>
    </location>
</feature>
<accession>L5K7C5</accession>
<evidence type="ECO:0000259" key="5">
    <source>
        <dbReference type="Pfam" id="PF08444"/>
    </source>
</evidence>
<dbReference type="Gene3D" id="3.40.630.30">
    <property type="match status" value="1"/>
</dbReference>
<dbReference type="Pfam" id="PF08444">
    <property type="entry name" value="Gly_acyl_tr_C"/>
    <property type="match status" value="1"/>
</dbReference>
<evidence type="ECO:0000313" key="6">
    <source>
        <dbReference type="EMBL" id="ELK06696.1"/>
    </source>
</evidence>
<sequence length="244" mass="28276">MLQFYGTIFRMKRGNPFKLKALMDKWPDFNTVVVRPQEQIRCQMYDLNHYTNTYQIYSKDRGSQSSLDEAIKNLVAIQGKVKHTQGILYMAFETARERLPSLLKGKLSSDRGKFGSTNQEMFKLLSLDVTHAALANKFWHFGSNERIQRFIECCIQTFPSFWLLGPEGTPVSWTLVDQTEEQRMAGTVPQYRRHGLIFHVLCAQVQALTQLGFPVYSHVYKGSHTTQRVVFKMQDVPIPSDWNQ</sequence>
<dbReference type="PANTHER" id="PTHR15298:SF13">
    <property type="entry name" value="GLYCINE N-ACYLTRANSFERASE-LIKE PROTEIN KEG1"/>
    <property type="match status" value="1"/>
</dbReference>
<keyword evidence="2 3" id="KW-0012">Acyltransferase</keyword>
<dbReference type="Proteomes" id="UP000010552">
    <property type="component" value="Unassembled WGS sequence"/>
</dbReference>
<dbReference type="GO" id="GO:0009636">
    <property type="term" value="P:response to toxic substance"/>
    <property type="evidence" value="ECO:0007669"/>
    <property type="project" value="UniProtKB-KW"/>
</dbReference>
<feature type="domain" description="Glycine N-acyltransferase N-terminal" evidence="4">
    <location>
        <begin position="62"/>
        <end position="159"/>
    </location>
</feature>
<dbReference type="GO" id="GO:0005739">
    <property type="term" value="C:mitochondrion"/>
    <property type="evidence" value="ECO:0007669"/>
    <property type="project" value="UniProtKB-SubCell"/>
</dbReference>
<dbReference type="Pfam" id="PF06021">
    <property type="entry name" value="Gly_acyl_tr_N"/>
    <property type="match status" value="2"/>
</dbReference>
<proteinExistence type="inferred from homology"/>
<evidence type="ECO:0000259" key="4">
    <source>
        <dbReference type="Pfam" id="PF06021"/>
    </source>
</evidence>
<keyword evidence="1 3" id="KW-0808">Transferase</keyword>
<comment type="similarity">
    <text evidence="3">Belongs to the glycine N-acyltransferase family.</text>
</comment>
<dbReference type="InterPro" id="IPR013652">
    <property type="entry name" value="Glycine_N-acyltransferase_C"/>
</dbReference>
<feature type="domain" description="Glycine N-acyltransferase C-terminal" evidence="5">
    <location>
        <begin position="163"/>
        <end position="244"/>
    </location>
</feature>
<dbReference type="InParanoid" id="L5K7C5"/>
<dbReference type="FunCoup" id="L5K7C5">
    <property type="interactions" value="76"/>
</dbReference>
<gene>
    <name evidence="6" type="ORF">PAL_GLEAN10000447</name>
</gene>
<evidence type="ECO:0000256" key="2">
    <source>
        <dbReference type="ARBA" id="ARBA00023315"/>
    </source>
</evidence>
<dbReference type="SUPFAM" id="SSF55729">
    <property type="entry name" value="Acyl-CoA N-acyltransferases (Nat)"/>
    <property type="match status" value="1"/>
</dbReference>
<reference evidence="7" key="1">
    <citation type="journal article" date="2013" name="Science">
        <title>Comparative analysis of bat genomes provides insight into the evolution of flight and immunity.</title>
        <authorList>
            <person name="Zhang G."/>
            <person name="Cowled C."/>
            <person name="Shi Z."/>
            <person name="Huang Z."/>
            <person name="Bishop-Lilly K.A."/>
            <person name="Fang X."/>
            <person name="Wynne J.W."/>
            <person name="Xiong Z."/>
            <person name="Baker M.L."/>
            <person name="Zhao W."/>
            <person name="Tachedjian M."/>
            <person name="Zhu Y."/>
            <person name="Zhou P."/>
            <person name="Jiang X."/>
            <person name="Ng J."/>
            <person name="Yang L."/>
            <person name="Wu L."/>
            <person name="Xiao J."/>
            <person name="Feng Y."/>
            <person name="Chen Y."/>
            <person name="Sun X."/>
            <person name="Zhang Y."/>
            <person name="Marsh G.A."/>
            <person name="Crameri G."/>
            <person name="Broder C.C."/>
            <person name="Frey K.G."/>
            <person name="Wang L.F."/>
            <person name="Wang J."/>
        </authorList>
    </citation>
    <scope>NUCLEOTIDE SEQUENCE [LARGE SCALE GENOMIC DNA]</scope>
</reference>
<dbReference type="InterPro" id="IPR010313">
    <property type="entry name" value="Glycine_N-acyltransferase"/>
</dbReference>
<evidence type="ECO:0000256" key="3">
    <source>
        <dbReference type="RuleBase" id="RU368002"/>
    </source>
</evidence>
<dbReference type="InterPro" id="IPR015938">
    <property type="entry name" value="Glycine_N-acyltransferase_N"/>
</dbReference>
<evidence type="ECO:0000256" key="1">
    <source>
        <dbReference type="ARBA" id="ARBA00022679"/>
    </source>
</evidence>
<dbReference type="GO" id="GO:0047961">
    <property type="term" value="F:glycine N-acyltransferase activity"/>
    <property type="evidence" value="ECO:0007669"/>
    <property type="project" value="UniProtKB-EC"/>
</dbReference>